<dbReference type="AlphaFoldDB" id="A0AAV5CI27"/>
<dbReference type="Proteomes" id="UP001054889">
    <property type="component" value="Unassembled WGS sequence"/>
</dbReference>
<gene>
    <name evidence="2" type="primary">ga15038</name>
    <name evidence="2" type="ORF">PR202_ga15038</name>
</gene>
<reference evidence="2" key="1">
    <citation type="journal article" date="2018" name="DNA Res.">
        <title>Multiple hybrid de novo genome assembly of finger millet, an orphan allotetraploid crop.</title>
        <authorList>
            <person name="Hatakeyama M."/>
            <person name="Aluri S."/>
            <person name="Balachadran M.T."/>
            <person name="Sivarajan S.R."/>
            <person name="Patrignani A."/>
            <person name="Gruter S."/>
            <person name="Poveda L."/>
            <person name="Shimizu-Inatsugi R."/>
            <person name="Baeten J."/>
            <person name="Francoijs K.J."/>
            <person name="Nataraja K.N."/>
            <person name="Reddy Y.A.N."/>
            <person name="Phadnis S."/>
            <person name="Ravikumar R.L."/>
            <person name="Schlapbach R."/>
            <person name="Sreeman S.M."/>
            <person name="Shimizu K.K."/>
        </authorList>
    </citation>
    <scope>NUCLEOTIDE SEQUENCE</scope>
</reference>
<evidence type="ECO:0000256" key="1">
    <source>
        <dbReference type="SAM" id="MobiDB-lite"/>
    </source>
</evidence>
<feature type="region of interest" description="Disordered" evidence="1">
    <location>
        <begin position="1"/>
        <end position="38"/>
    </location>
</feature>
<organism evidence="2 3">
    <name type="scientific">Eleusine coracana subsp. coracana</name>
    <dbReference type="NCBI Taxonomy" id="191504"/>
    <lineage>
        <taxon>Eukaryota</taxon>
        <taxon>Viridiplantae</taxon>
        <taxon>Streptophyta</taxon>
        <taxon>Embryophyta</taxon>
        <taxon>Tracheophyta</taxon>
        <taxon>Spermatophyta</taxon>
        <taxon>Magnoliopsida</taxon>
        <taxon>Liliopsida</taxon>
        <taxon>Poales</taxon>
        <taxon>Poaceae</taxon>
        <taxon>PACMAD clade</taxon>
        <taxon>Chloridoideae</taxon>
        <taxon>Cynodonteae</taxon>
        <taxon>Eleusininae</taxon>
        <taxon>Eleusine</taxon>
    </lineage>
</organism>
<sequence length="297" mass="32492">MPESQSEQPSLEGAIGTTDAGKTEAREVTGHNSASGKGDRYCRWRPLTLSRKTKTEDDRATLGNILSKHILKPKVYIGCMKFGPVLSDKDVRYYEPEHWKFGDAEVSEIEPDAVTVRFRRHPWLHSTTEQSGGLCHRRLAFPHILFLTWHGRTAPAHCVARVGAGACICCPLTLSPGQGPSPANGDHEPVPWGESSPPTRLQRSHRVFPTLPCTRRRRSSSRNGQIMALVSASSAASGSTTAYRSRRRMNARCRATGSLYGMTEVAMVVGTGASSGGIEAALRRGETREAEEALVER</sequence>
<comment type="caution">
    <text evidence="2">The sequence shown here is derived from an EMBL/GenBank/DDBJ whole genome shotgun (WGS) entry which is preliminary data.</text>
</comment>
<keyword evidence="3" id="KW-1185">Reference proteome</keyword>
<accession>A0AAV5CI27</accession>
<feature type="region of interest" description="Disordered" evidence="1">
    <location>
        <begin position="178"/>
        <end position="204"/>
    </location>
</feature>
<dbReference type="EMBL" id="BQKI01000007">
    <property type="protein sequence ID" value="GJM98063.1"/>
    <property type="molecule type" value="Genomic_DNA"/>
</dbReference>
<evidence type="ECO:0000313" key="3">
    <source>
        <dbReference type="Proteomes" id="UP001054889"/>
    </source>
</evidence>
<name>A0AAV5CI27_ELECO</name>
<protein>
    <submittedName>
        <fullName evidence="2">Uncharacterized protein</fullName>
    </submittedName>
</protein>
<proteinExistence type="predicted"/>
<evidence type="ECO:0000313" key="2">
    <source>
        <dbReference type="EMBL" id="GJM98063.1"/>
    </source>
</evidence>
<reference evidence="2" key="2">
    <citation type="submission" date="2021-12" db="EMBL/GenBank/DDBJ databases">
        <title>Resequencing data analysis of finger millet.</title>
        <authorList>
            <person name="Hatakeyama M."/>
            <person name="Aluri S."/>
            <person name="Balachadran M.T."/>
            <person name="Sivarajan S.R."/>
            <person name="Poveda L."/>
            <person name="Shimizu-Inatsugi R."/>
            <person name="Schlapbach R."/>
            <person name="Sreeman S.M."/>
            <person name="Shimizu K.K."/>
        </authorList>
    </citation>
    <scope>NUCLEOTIDE SEQUENCE</scope>
</reference>